<dbReference type="CDD" id="cd00067">
    <property type="entry name" value="GAL4"/>
    <property type="match status" value="1"/>
</dbReference>
<dbReference type="AlphaFoldDB" id="W6ZI66"/>
<dbReference type="OrthoDB" id="3687265at2759"/>
<dbReference type="PANTHER" id="PTHR37534">
    <property type="entry name" value="TRANSCRIPTIONAL ACTIVATOR PROTEIN UGA3"/>
    <property type="match status" value="1"/>
</dbReference>
<evidence type="ECO:0000256" key="2">
    <source>
        <dbReference type="ARBA" id="ARBA00023242"/>
    </source>
</evidence>
<dbReference type="Pfam" id="PF00172">
    <property type="entry name" value="Zn_clus"/>
    <property type="match status" value="1"/>
</dbReference>
<dbReference type="InterPro" id="IPR036864">
    <property type="entry name" value="Zn2-C6_fun-type_DNA-bd_sf"/>
</dbReference>
<dbReference type="PROSITE" id="PS50048">
    <property type="entry name" value="ZN2_CY6_FUNGAL_2"/>
    <property type="match status" value="1"/>
</dbReference>
<dbReference type="eggNOG" id="ENOG502SPQC">
    <property type="taxonomic scope" value="Eukaryota"/>
</dbReference>
<keyword evidence="2" id="KW-0539">Nucleus</keyword>
<dbReference type="HOGENOM" id="CLU_014597_0_0_1"/>
<evidence type="ECO:0000313" key="5">
    <source>
        <dbReference type="EMBL" id="EUC49665.1"/>
    </source>
</evidence>
<dbReference type="PANTHER" id="PTHR37534:SF44">
    <property type="entry name" value="ZN(II)2CYS6 TRANSCRIPTION FACTOR (EUROFUNG)"/>
    <property type="match status" value="1"/>
</dbReference>
<feature type="domain" description="Zn(2)-C6 fungal-type" evidence="4">
    <location>
        <begin position="10"/>
        <end position="38"/>
    </location>
</feature>
<gene>
    <name evidence="5" type="ORF">COCMIDRAFT_32892</name>
</gene>
<feature type="compositionally biased region" description="Polar residues" evidence="3">
    <location>
        <begin position="159"/>
        <end position="180"/>
    </location>
</feature>
<sequence>MFKHTRSRNGCGACRQKRIKCDETRPHCRSCQGRNVQCPGFARQLRWKTASLTSGAVRNHPHKTLAMQQLSSGPLSDFTQATAEPLSLDPPISQHVVIDQSWQQKPTMHATAHDSPFGHDKASLHCPPVTIATSPQTSIFESRLAAIEEGEQQHEANVASPTSPLDNHGSQKPTAPHSSTMCGDYLQRTDIASPVQILFSNGSSSPHTAVSSVYDLFEDKPPSTSTSPDTRIDIGQQCVDSNNLALTSTSWQRNIWIDTEIDNNLTGHYFEKTCQIVSCFDSRRNPFRKDIPPIMLTCEYLNDCIKALSAAHLANSIRDMDNVALRYQTKAIRGLMSVLQTLEFPRHYKSSDNGLSRVSATFARYQALVAALLLANSAAWVDASAIGLAHHHGARLLFQAWLSDEGIYDASTNPIVLDREQSFIIGAMVNQECLLSIVIDQPVESLQYLLRFATLAQEQRVYPHPFTGISTPLFIYLAESLLLVRKKRNSTSLGERGSDFDIQISKRVGELYTLVLAHQPPLITSVDATQDPNTSIPDLVAVDAMLRLVILLELIQSFPEVIVGDAPTCQVRQTSLDLAIGILTIASHLPEPSGANILLSIPILSAGSALQSTESTLSNVHQGYDLNANNLDALRSQIAALVQRPAKLQMWRNQVSLRVERLLSRVSVAPVQRISAILEAVWRQADKAANSGTCTSRNMVHWMDVMIKERLETLFG</sequence>
<dbReference type="Gene3D" id="4.10.240.10">
    <property type="entry name" value="Zn(2)-C6 fungal-type DNA-binding domain"/>
    <property type="match status" value="1"/>
</dbReference>
<dbReference type="InterPro" id="IPR021858">
    <property type="entry name" value="Fun_TF"/>
</dbReference>
<dbReference type="EMBL" id="KI963929">
    <property type="protein sequence ID" value="EUC49665.1"/>
    <property type="molecule type" value="Genomic_DNA"/>
</dbReference>
<dbReference type="GO" id="GO:0005634">
    <property type="term" value="C:nucleus"/>
    <property type="evidence" value="ECO:0007669"/>
    <property type="project" value="UniProtKB-SubCell"/>
</dbReference>
<accession>W6ZI66</accession>
<name>W6ZI66_COCMI</name>
<protein>
    <recommendedName>
        <fullName evidence="4">Zn(2)-C6 fungal-type domain-containing protein</fullName>
    </recommendedName>
</protein>
<evidence type="ECO:0000259" key="4">
    <source>
        <dbReference type="PROSITE" id="PS50048"/>
    </source>
</evidence>
<dbReference type="KEGG" id="bor:COCMIDRAFT_32892"/>
<dbReference type="GO" id="GO:0045944">
    <property type="term" value="P:positive regulation of transcription by RNA polymerase II"/>
    <property type="evidence" value="ECO:0007669"/>
    <property type="project" value="TreeGrafter"/>
</dbReference>
<comment type="subcellular location">
    <subcellularLocation>
        <location evidence="1">Nucleus</location>
    </subcellularLocation>
</comment>
<dbReference type="Pfam" id="PF11951">
    <property type="entry name" value="Fungal_trans_2"/>
    <property type="match status" value="1"/>
</dbReference>
<dbReference type="RefSeq" id="XP_007683756.1">
    <property type="nucleotide sequence ID" value="XM_007685566.1"/>
</dbReference>
<proteinExistence type="predicted"/>
<dbReference type="GO" id="GO:0008270">
    <property type="term" value="F:zinc ion binding"/>
    <property type="evidence" value="ECO:0007669"/>
    <property type="project" value="InterPro"/>
</dbReference>
<dbReference type="InterPro" id="IPR001138">
    <property type="entry name" value="Zn2Cys6_DnaBD"/>
</dbReference>
<dbReference type="GeneID" id="19122202"/>
<dbReference type="PROSITE" id="PS00463">
    <property type="entry name" value="ZN2_CY6_FUNGAL_1"/>
    <property type="match status" value="1"/>
</dbReference>
<organism evidence="5 6">
    <name type="scientific">Bipolaris oryzae ATCC 44560</name>
    <dbReference type="NCBI Taxonomy" id="930090"/>
    <lineage>
        <taxon>Eukaryota</taxon>
        <taxon>Fungi</taxon>
        <taxon>Dikarya</taxon>
        <taxon>Ascomycota</taxon>
        <taxon>Pezizomycotina</taxon>
        <taxon>Dothideomycetes</taxon>
        <taxon>Pleosporomycetidae</taxon>
        <taxon>Pleosporales</taxon>
        <taxon>Pleosporineae</taxon>
        <taxon>Pleosporaceae</taxon>
        <taxon>Bipolaris</taxon>
    </lineage>
</organism>
<reference evidence="5 6" key="1">
    <citation type="journal article" date="2013" name="PLoS Genet.">
        <title>Comparative genome structure, secondary metabolite, and effector coding capacity across Cochliobolus pathogens.</title>
        <authorList>
            <person name="Condon B.J."/>
            <person name="Leng Y."/>
            <person name="Wu D."/>
            <person name="Bushley K.E."/>
            <person name="Ohm R.A."/>
            <person name="Otillar R."/>
            <person name="Martin J."/>
            <person name="Schackwitz W."/>
            <person name="Grimwood J."/>
            <person name="MohdZainudin N."/>
            <person name="Xue C."/>
            <person name="Wang R."/>
            <person name="Manning V.A."/>
            <person name="Dhillon B."/>
            <person name="Tu Z.J."/>
            <person name="Steffenson B.J."/>
            <person name="Salamov A."/>
            <person name="Sun H."/>
            <person name="Lowry S."/>
            <person name="LaButti K."/>
            <person name="Han J."/>
            <person name="Copeland A."/>
            <person name="Lindquist E."/>
            <person name="Barry K."/>
            <person name="Schmutz J."/>
            <person name="Baker S.E."/>
            <person name="Ciuffetti L.M."/>
            <person name="Grigoriev I.V."/>
            <person name="Zhong S."/>
            <person name="Turgeon B.G."/>
        </authorList>
    </citation>
    <scope>NUCLEOTIDE SEQUENCE [LARGE SCALE GENOMIC DNA]</scope>
    <source>
        <strain evidence="5 6">ATCC 44560</strain>
    </source>
</reference>
<dbReference type="GO" id="GO:0000976">
    <property type="term" value="F:transcription cis-regulatory region binding"/>
    <property type="evidence" value="ECO:0007669"/>
    <property type="project" value="TreeGrafter"/>
</dbReference>
<dbReference type="SMART" id="SM00066">
    <property type="entry name" value="GAL4"/>
    <property type="match status" value="1"/>
</dbReference>
<keyword evidence="6" id="KW-1185">Reference proteome</keyword>
<dbReference type="SUPFAM" id="SSF57701">
    <property type="entry name" value="Zn2/Cys6 DNA-binding domain"/>
    <property type="match status" value="1"/>
</dbReference>
<evidence type="ECO:0000313" key="6">
    <source>
        <dbReference type="Proteomes" id="UP000054032"/>
    </source>
</evidence>
<feature type="region of interest" description="Disordered" evidence="3">
    <location>
        <begin position="151"/>
        <end position="180"/>
    </location>
</feature>
<dbReference type="GO" id="GO:0000981">
    <property type="term" value="F:DNA-binding transcription factor activity, RNA polymerase II-specific"/>
    <property type="evidence" value="ECO:0007669"/>
    <property type="project" value="InterPro"/>
</dbReference>
<dbReference type="Proteomes" id="UP000054032">
    <property type="component" value="Unassembled WGS sequence"/>
</dbReference>
<evidence type="ECO:0000256" key="1">
    <source>
        <dbReference type="ARBA" id="ARBA00004123"/>
    </source>
</evidence>
<evidence type="ECO:0000256" key="3">
    <source>
        <dbReference type="SAM" id="MobiDB-lite"/>
    </source>
</evidence>